<protein>
    <submittedName>
        <fullName evidence="1">Uncharacterized protein</fullName>
    </submittedName>
</protein>
<accession>A0A2P2QTN7</accession>
<evidence type="ECO:0000313" key="1">
    <source>
        <dbReference type="EMBL" id="MBX70234.1"/>
    </source>
</evidence>
<name>A0A2P2QTN7_RHIMU</name>
<sequence>MEIQNQLALHAYLKYTTSSETNLVPLNIISAI</sequence>
<organism evidence="1">
    <name type="scientific">Rhizophora mucronata</name>
    <name type="common">Asiatic mangrove</name>
    <dbReference type="NCBI Taxonomy" id="61149"/>
    <lineage>
        <taxon>Eukaryota</taxon>
        <taxon>Viridiplantae</taxon>
        <taxon>Streptophyta</taxon>
        <taxon>Embryophyta</taxon>
        <taxon>Tracheophyta</taxon>
        <taxon>Spermatophyta</taxon>
        <taxon>Magnoliopsida</taxon>
        <taxon>eudicotyledons</taxon>
        <taxon>Gunneridae</taxon>
        <taxon>Pentapetalae</taxon>
        <taxon>rosids</taxon>
        <taxon>fabids</taxon>
        <taxon>Malpighiales</taxon>
        <taxon>Rhizophoraceae</taxon>
        <taxon>Rhizophora</taxon>
    </lineage>
</organism>
<reference evidence="1" key="1">
    <citation type="submission" date="2018-02" db="EMBL/GenBank/DDBJ databases">
        <title>Rhizophora mucronata_Transcriptome.</title>
        <authorList>
            <person name="Meera S.P."/>
            <person name="Sreeshan A."/>
            <person name="Augustine A."/>
        </authorList>
    </citation>
    <scope>NUCLEOTIDE SEQUENCE</scope>
    <source>
        <tissue evidence="1">Leaf</tissue>
    </source>
</reference>
<dbReference type="AlphaFoldDB" id="A0A2P2QTN7"/>
<proteinExistence type="predicted"/>
<dbReference type="EMBL" id="GGEC01089750">
    <property type="protein sequence ID" value="MBX70234.1"/>
    <property type="molecule type" value="Transcribed_RNA"/>
</dbReference>